<evidence type="ECO:0000313" key="3">
    <source>
        <dbReference type="Proteomes" id="UP001176941"/>
    </source>
</evidence>
<reference evidence="2" key="1">
    <citation type="submission" date="2023-04" db="EMBL/GenBank/DDBJ databases">
        <authorList>
            <consortium name="ELIXIR-Norway"/>
        </authorList>
    </citation>
    <scope>NUCLEOTIDE SEQUENCE [LARGE SCALE GENOMIC DNA]</scope>
</reference>
<gene>
    <name evidence="2" type="ORF">MRATA1EN1_LOCUS20897</name>
</gene>
<feature type="compositionally biased region" description="Low complexity" evidence="1">
    <location>
        <begin position="29"/>
        <end position="38"/>
    </location>
</feature>
<dbReference type="EMBL" id="OX459967">
    <property type="protein sequence ID" value="CAI9171935.1"/>
    <property type="molecule type" value="Genomic_DNA"/>
</dbReference>
<dbReference type="Proteomes" id="UP001176941">
    <property type="component" value="Chromosome 31"/>
</dbReference>
<accession>A0ABN8ZEN1</accession>
<sequence length="235" mass="24845">MAPFWGAPAREAPGSVPVTPPPPPRRRAPGNPRGPRAPFCRARGRAQGVGESKLDERRAGRGGPQLHPPRVRGEDISEGRAGGGVGKSGANLLGCQAKLVLQMLWEPAVPAAQRRVGVPPVRRRTGGQPWVRAARAAQNSLSPHSRFSIELRRLARNAQSFKPLEGSEPLNVCAVELRAALETSRRSPRAACLSGEHVQADLELGSLRSDVSGLGAERSHRNAAPDGRGDGGALP</sequence>
<organism evidence="2 3">
    <name type="scientific">Rangifer tarandus platyrhynchus</name>
    <name type="common">Svalbard reindeer</name>
    <dbReference type="NCBI Taxonomy" id="3082113"/>
    <lineage>
        <taxon>Eukaryota</taxon>
        <taxon>Metazoa</taxon>
        <taxon>Chordata</taxon>
        <taxon>Craniata</taxon>
        <taxon>Vertebrata</taxon>
        <taxon>Euteleostomi</taxon>
        <taxon>Mammalia</taxon>
        <taxon>Eutheria</taxon>
        <taxon>Laurasiatheria</taxon>
        <taxon>Artiodactyla</taxon>
        <taxon>Ruminantia</taxon>
        <taxon>Pecora</taxon>
        <taxon>Cervidae</taxon>
        <taxon>Odocoileinae</taxon>
        <taxon>Rangifer</taxon>
    </lineage>
</organism>
<evidence type="ECO:0000256" key="1">
    <source>
        <dbReference type="SAM" id="MobiDB-lite"/>
    </source>
</evidence>
<keyword evidence="3" id="KW-1185">Reference proteome</keyword>
<feature type="region of interest" description="Disordered" evidence="1">
    <location>
        <begin position="213"/>
        <end position="235"/>
    </location>
</feature>
<feature type="region of interest" description="Disordered" evidence="1">
    <location>
        <begin position="1"/>
        <end position="84"/>
    </location>
</feature>
<evidence type="ECO:0000313" key="2">
    <source>
        <dbReference type="EMBL" id="CAI9171935.1"/>
    </source>
</evidence>
<protein>
    <submittedName>
        <fullName evidence="2">Uncharacterized protein</fullName>
    </submittedName>
</protein>
<proteinExistence type="predicted"/>
<name>A0ABN8ZEN1_RANTA</name>